<dbReference type="Proteomes" id="UP001164746">
    <property type="component" value="Chromosome 12"/>
</dbReference>
<keyword evidence="2" id="KW-1185">Reference proteome</keyword>
<reference evidence="1" key="1">
    <citation type="submission" date="2022-11" db="EMBL/GenBank/DDBJ databases">
        <title>Centuries of genome instability and evolution in soft-shell clam transmissible cancer (bioRxiv).</title>
        <authorList>
            <person name="Hart S.F.M."/>
            <person name="Yonemitsu M.A."/>
            <person name="Giersch R.M."/>
            <person name="Beal B.F."/>
            <person name="Arriagada G."/>
            <person name="Davis B.W."/>
            <person name="Ostrander E.A."/>
            <person name="Goff S.P."/>
            <person name="Metzger M.J."/>
        </authorList>
    </citation>
    <scope>NUCLEOTIDE SEQUENCE</scope>
    <source>
        <strain evidence="1">MELC-2E11</strain>
        <tissue evidence="1">Siphon/mantle</tissue>
    </source>
</reference>
<protein>
    <submittedName>
        <fullName evidence="1">Uncharacterized protein</fullName>
    </submittedName>
</protein>
<proteinExistence type="predicted"/>
<gene>
    <name evidence="1" type="ORF">MAR_014649</name>
</gene>
<evidence type="ECO:0000313" key="1">
    <source>
        <dbReference type="EMBL" id="WAR20675.1"/>
    </source>
</evidence>
<name>A0ABY7FEQ3_MYAAR</name>
<dbReference type="EMBL" id="CP111023">
    <property type="protein sequence ID" value="WAR20675.1"/>
    <property type="molecule type" value="Genomic_DNA"/>
</dbReference>
<evidence type="ECO:0000313" key="2">
    <source>
        <dbReference type="Proteomes" id="UP001164746"/>
    </source>
</evidence>
<sequence length="116" mass="13275">MAKGLLYILYKAYARLDAANSIRSFPNAANGYTRSGYKVSVVVNYTLPRRLSAITNDTHCPDGFWKDDELTWENSTAIPTQIAEYEQFVKGTMYYCICLFTLHNNVRIYDIAPVFN</sequence>
<accession>A0ABY7FEQ3</accession>
<organism evidence="1 2">
    <name type="scientific">Mya arenaria</name>
    <name type="common">Soft-shell clam</name>
    <dbReference type="NCBI Taxonomy" id="6604"/>
    <lineage>
        <taxon>Eukaryota</taxon>
        <taxon>Metazoa</taxon>
        <taxon>Spiralia</taxon>
        <taxon>Lophotrochozoa</taxon>
        <taxon>Mollusca</taxon>
        <taxon>Bivalvia</taxon>
        <taxon>Autobranchia</taxon>
        <taxon>Heteroconchia</taxon>
        <taxon>Euheterodonta</taxon>
        <taxon>Imparidentia</taxon>
        <taxon>Neoheterodontei</taxon>
        <taxon>Myida</taxon>
        <taxon>Myoidea</taxon>
        <taxon>Myidae</taxon>
        <taxon>Mya</taxon>
    </lineage>
</organism>